<dbReference type="InterPro" id="IPR000092">
    <property type="entry name" value="Polyprenyl_synt"/>
</dbReference>
<dbReference type="InterPro" id="IPR008949">
    <property type="entry name" value="Isoprenoid_synthase_dom_sf"/>
</dbReference>
<dbReference type="OrthoDB" id="9805316at2"/>
<dbReference type="RefSeq" id="WP_013254188.1">
    <property type="nucleotide sequence ID" value="NC_014364.1"/>
</dbReference>
<protein>
    <submittedName>
        <fullName evidence="7">Polyprenyl synthetase</fullName>
    </submittedName>
</protein>
<dbReference type="GO" id="GO:0046872">
    <property type="term" value="F:metal ion binding"/>
    <property type="evidence" value="ECO:0007669"/>
    <property type="project" value="UniProtKB-KW"/>
</dbReference>
<dbReference type="eggNOG" id="COG0142">
    <property type="taxonomic scope" value="Bacteria"/>
</dbReference>
<dbReference type="KEGG" id="ssm:Spirs_1597"/>
<dbReference type="PROSITE" id="PS00723">
    <property type="entry name" value="POLYPRENYL_SYNTHASE_1"/>
    <property type="match status" value="1"/>
</dbReference>
<dbReference type="STRING" id="573413.Spirs_1597"/>
<dbReference type="AlphaFoldDB" id="E1R5V9"/>
<evidence type="ECO:0000313" key="7">
    <source>
        <dbReference type="EMBL" id="ADK80724.1"/>
    </source>
</evidence>
<dbReference type="GO" id="GO:0008299">
    <property type="term" value="P:isoprenoid biosynthetic process"/>
    <property type="evidence" value="ECO:0007669"/>
    <property type="project" value="InterPro"/>
</dbReference>
<proteinExistence type="inferred from homology"/>
<evidence type="ECO:0000256" key="2">
    <source>
        <dbReference type="ARBA" id="ARBA00006706"/>
    </source>
</evidence>
<evidence type="ECO:0000256" key="3">
    <source>
        <dbReference type="ARBA" id="ARBA00022679"/>
    </source>
</evidence>
<evidence type="ECO:0000256" key="6">
    <source>
        <dbReference type="RuleBase" id="RU004466"/>
    </source>
</evidence>
<name>E1R5V9_SEDSS</name>
<keyword evidence="5" id="KW-0460">Magnesium</keyword>
<keyword evidence="3 6" id="KW-0808">Transferase</keyword>
<comment type="cofactor">
    <cofactor evidence="1">
        <name>Mg(2+)</name>
        <dbReference type="ChEBI" id="CHEBI:18420"/>
    </cofactor>
</comment>
<comment type="similarity">
    <text evidence="2 6">Belongs to the FPP/GGPP synthase family.</text>
</comment>
<reference evidence="7 8" key="1">
    <citation type="journal article" date="2010" name="Stand. Genomic Sci.">
        <title>Complete genome sequence of Spirochaeta smaragdinae type strain (SEBR 4228).</title>
        <authorList>
            <person name="Mavromatis K."/>
            <person name="Yasawong M."/>
            <person name="Chertkov O."/>
            <person name="Lapidus A."/>
            <person name="Lucas S."/>
            <person name="Nolan M."/>
            <person name="Del Rio T.G."/>
            <person name="Tice H."/>
            <person name="Cheng J.F."/>
            <person name="Pitluck S."/>
            <person name="Liolios K."/>
            <person name="Ivanova N."/>
            <person name="Tapia R."/>
            <person name="Han C."/>
            <person name="Bruce D."/>
            <person name="Goodwin L."/>
            <person name="Pati A."/>
            <person name="Chen A."/>
            <person name="Palaniappan K."/>
            <person name="Land M."/>
            <person name="Hauser L."/>
            <person name="Chang Y.J."/>
            <person name="Jeffries C.D."/>
            <person name="Detter J.C."/>
            <person name="Rohde M."/>
            <person name="Brambilla E."/>
            <person name="Spring S."/>
            <person name="Goker M."/>
            <person name="Sikorski J."/>
            <person name="Woyke T."/>
            <person name="Bristow J."/>
            <person name="Eisen J.A."/>
            <person name="Markowitz V."/>
            <person name="Hugenholtz P."/>
            <person name="Klenk H.P."/>
            <person name="Kyrpides N.C."/>
        </authorList>
    </citation>
    <scope>NUCLEOTIDE SEQUENCE [LARGE SCALE GENOMIC DNA]</scope>
    <source>
        <strain evidence="8">DSM 11293 / JCM 15392 / SEBR 4228</strain>
    </source>
</reference>
<evidence type="ECO:0000256" key="1">
    <source>
        <dbReference type="ARBA" id="ARBA00001946"/>
    </source>
</evidence>
<dbReference type="Gene3D" id="1.10.600.10">
    <property type="entry name" value="Farnesyl Diphosphate Synthase"/>
    <property type="match status" value="1"/>
</dbReference>
<dbReference type="GO" id="GO:0004659">
    <property type="term" value="F:prenyltransferase activity"/>
    <property type="evidence" value="ECO:0007669"/>
    <property type="project" value="InterPro"/>
</dbReference>
<dbReference type="PROSITE" id="PS00444">
    <property type="entry name" value="POLYPRENYL_SYNTHASE_2"/>
    <property type="match status" value="1"/>
</dbReference>
<organism evidence="7 8">
    <name type="scientific">Sediminispirochaeta smaragdinae (strain DSM 11293 / JCM 15392 / SEBR 4228)</name>
    <name type="common">Spirochaeta smaragdinae</name>
    <dbReference type="NCBI Taxonomy" id="573413"/>
    <lineage>
        <taxon>Bacteria</taxon>
        <taxon>Pseudomonadati</taxon>
        <taxon>Spirochaetota</taxon>
        <taxon>Spirochaetia</taxon>
        <taxon>Spirochaetales</taxon>
        <taxon>Spirochaetaceae</taxon>
        <taxon>Sediminispirochaeta</taxon>
    </lineage>
</organism>
<dbReference type="Pfam" id="PF00348">
    <property type="entry name" value="polyprenyl_synt"/>
    <property type="match status" value="1"/>
</dbReference>
<dbReference type="HOGENOM" id="CLU_014015_2_0_12"/>
<evidence type="ECO:0000256" key="5">
    <source>
        <dbReference type="ARBA" id="ARBA00022842"/>
    </source>
</evidence>
<dbReference type="SUPFAM" id="SSF48576">
    <property type="entry name" value="Terpenoid synthases"/>
    <property type="match status" value="1"/>
</dbReference>
<sequence length="322" mass="35411">MKQSVLGIPSLDSDLLRVREVILTHIRNSSPTIREGLEELILAQGKMLRPSFLLLTARCGKFSKKKAYDIAAAIEMLHIATLIHDDVIDDADTRRGVPAVHTKIGIRKAILMGDYLFSRCFSIAAQYATIENGRSLSTAVGFICQSEIDQSTKEYDFAISRRTYLRRIAGKTAALFLLSFHAGASQSKMNKTQVMWARRAGYAIGMAFQIIDDILDYTGSKEVLGKPAGSDLRQGVCTLPLIIARETKQSEEISALIQRLPNDPGVVDALLSIVEGSGALATAREEAQCYTDRAIEALDHLPANQAREQLLALTRTVLARSY</sequence>
<dbReference type="PANTHER" id="PTHR12001">
    <property type="entry name" value="GERANYLGERANYL PYROPHOSPHATE SYNTHASE"/>
    <property type="match status" value="1"/>
</dbReference>
<dbReference type="CDD" id="cd00685">
    <property type="entry name" value="Trans_IPPS_HT"/>
    <property type="match status" value="1"/>
</dbReference>
<dbReference type="EMBL" id="CP002116">
    <property type="protein sequence ID" value="ADK80724.1"/>
    <property type="molecule type" value="Genomic_DNA"/>
</dbReference>
<keyword evidence="8" id="KW-1185">Reference proteome</keyword>
<dbReference type="PANTHER" id="PTHR12001:SF69">
    <property type="entry name" value="ALL TRANS-POLYPRENYL-DIPHOSPHATE SYNTHASE PDSS1"/>
    <property type="match status" value="1"/>
</dbReference>
<dbReference type="InterPro" id="IPR033749">
    <property type="entry name" value="Polyprenyl_synt_CS"/>
</dbReference>
<gene>
    <name evidence="7" type="ordered locus">Spirs_1597</name>
</gene>
<accession>E1R5V9</accession>
<evidence type="ECO:0000313" key="8">
    <source>
        <dbReference type="Proteomes" id="UP000002318"/>
    </source>
</evidence>
<dbReference type="Proteomes" id="UP000002318">
    <property type="component" value="Chromosome"/>
</dbReference>
<keyword evidence="4" id="KW-0479">Metal-binding</keyword>
<evidence type="ECO:0000256" key="4">
    <source>
        <dbReference type="ARBA" id="ARBA00022723"/>
    </source>
</evidence>
<dbReference type="SFLD" id="SFLDS00005">
    <property type="entry name" value="Isoprenoid_Synthase_Type_I"/>
    <property type="match status" value="1"/>
</dbReference>